<dbReference type="Proteomes" id="UP000631114">
    <property type="component" value="Unassembled WGS sequence"/>
</dbReference>
<dbReference type="AlphaFoldDB" id="A0A835IT49"/>
<sequence>MPGAAPLKSVYVIFAIGYVAMYSMFKLWGRPLLPPFAVEVINHSGKSVLKYCHESDCTERACEVDLGEPSRRNSLTARFMMRRAGGWEQVILNTLLGNVEDYSDNDSNEMVD</sequence>
<proteinExistence type="predicted"/>
<comment type="caution">
    <text evidence="2">The sequence shown here is derived from an EMBL/GenBank/DDBJ whole genome shotgun (WGS) entry which is preliminary data.</text>
</comment>
<dbReference type="EMBL" id="JADFTS010000002">
    <property type="protein sequence ID" value="KAF9622197.1"/>
    <property type="molecule type" value="Genomic_DNA"/>
</dbReference>
<gene>
    <name evidence="2" type="ORF">IFM89_030055</name>
</gene>
<keyword evidence="1" id="KW-0812">Transmembrane</keyword>
<name>A0A835IT49_9MAGN</name>
<evidence type="ECO:0000313" key="3">
    <source>
        <dbReference type="Proteomes" id="UP000631114"/>
    </source>
</evidence>
<evidence type="ECO:0000313" key="2">
    <source>
        <dbReference type="EMBL" id="KAF9622197.1"/>
    </source>
</evidence>
<keyword evidence="1" id="KW-1133">Transmembrane helix</keyword>
<reference evidence="2 3" key="1">
    <citation type="submission" date="2020-10" db="EMBL/GenBank/DDBJ databases">
        <title>The Coptis chinensis genome and diversification of protoberbering-type alkaloids.</title>
        <authorList>
            <person name="Wang B."/>
            <person name="Shu S."/>
            <person name="Song C."/>
            <person name="Liu Y."/>
        </authorList>
    </citation>
    <scope>NUCLEOTIDE SEQUENCE [LARGE SCALE GENOMIC DNA]</scope>
    <source>
        <strain evidence="2">HL-2020</strain>
        <tissue evidence="2">Leaf</tissue>
    </source>
</reference>
<evidence type="ECO:0000256" key="1">
    <source>
        <dbReference type="SAM" id="Phobius"/>
    </source>
</evidence>
<feature type="transmembrane region" description="Helical" evidence="1">
    <location>
        <begin position="6"/>
        <end position="25"/>
    </location>
</feature>
<keyword evidence="1" id="KW-0472">Membrane</keyword>
<keyword evidence="3" id="KW-1185">Reference proteome</keyword>
<organism evidence="2 3">
    <name type="scientific">Coptis chinensis</name>
    <dbReference type="NCBI Taxonomy" id="261450"/>
    <lineage>
        <taxon>Eukaryota</taxon>
        <taxon>Viridiplantae</taxon>
        <taxon>Streptophyta</taxon>
        <taxon>Embryophyta</taxon>
        <taxon>Tracheophyta</taxon>
        <taxon>Spermatophyta</taxon>
        <taxon>Magnoliopsida</taxon>
        <taxon>Ranunculales</taxon>
        <taxon>Ranunculaceae</taxon>
        <taxon>Coptidoideae</taxon>
        <taxon>Coptis</taxon>
    </lineage>
</organism>
<accession>A0A835IT49</accession>
<protein>
    <submittedName>
        <fullName evidence="2">Uncharacterized protein</fullName>
    </submittedName>
</protein>